<evidence type="ECO:0000256" key="2">
    <source>
        <dbReference type="SAM" id="MobiDB-lite"/>
    </source>
</evidence>
<organism evidence="4 5">
    <name type="scientific">Plantactinospora alkalitolerans</name>
    <dbReference type="NCBI Taxonomy" id="2789879"/>
    <lineage>
        <taxon>Bacteria</taxon>
        <taxon>Bacillati</taxon>
        <taxon>Actinomycetota</taxon>
        <taxon>Actinomycetes</taxon>
        <taxon>Micromonosporales</taxon>
        <taxon>Micromonosporaceae</taxon>
        <taxon>Plantactinospora</taxon>
    </lineage>
</organism>
<evidence type="ECO:0000256" key="3">
    <source>
        <dbReference type="SAM" id="Phobius"/>
    </source>
</evidence>
<feature type="transmembrane region" description="Helical" evidence="3">
    <location>
        <begin position="231"/>
        <end position="250"/>
    </location>
</feature>
<sequence length="936" mass="102254">MMTRPDSTEPVTTQVPTPKRMPAGVEMRRWWKPTPDASTMIAHEQEIPVDEDGNPVGKLYVCPADECKTYAWTFAAEDQPDPACCPKHPEQLIPARVLPTDDDPIGSASRTARERWRAHVDVRKKRAAAFAQIKADAAREAASGVARRTHDDYKGHLPTAGIALGSFATEVCIAATAQPLLSASLGTAVATAGAVVAYVVVYILERQKIVKAGQEVRGRRARRARERARRALYAAGAAGVWLVLATGTGVDVRDPLAALALLLGALLIWATCHKTWTEISEARDSQREAARLAAEAAARRAQEEADRLRREAERQVEVVEVVEHQPETPEEMGEAMRVWWENAAHSEFAGTAFQQMKHTWIVPEKTKRVIVPIEGVDTPVGWQYFIQSKPGALVTRGISSGFVAPPLLAARDWIASMMGIQPELIELVDRPDRVQNTGAMIISTTPSLTSPLKYRGRAGIKVDPDGTISRLAGRAGNGVDVYEPMYIPGQPASGMTIGIPGAGKTVSVICRIMDVLFAGGLPTLQDPKMLVDFAYFIGLFPIGVTLEHRDVIMRTKMAERARRQKVLARQRREATARVHARRRGEPVPPRTGRPDNFYDTSCDGLLFGSFWEEFHMINDDRFVKLIGQEQRLQRAIAMFDHLISQDGGLGDFKDGAVRAMFQASGLHVFRTPINRARLAGYSGDYDPASMPPIPGLESYDTGGGAVQVIRTPYLDPREEAEGGLFDTLWGPNGELLLEVAPIPDPMMEVLEREGLMDLWRLGQGEHGLDNLLAGTEPVRDAPTGAQVAGTDGRSKTEARDVFLALIGQNPGCTRRFVVENPIWFAQAGWDREPNPSTITRAVRRLKGFEEGEIEGRDKPSLPVLITGDAGALYVTDAGAPLAAKLWTDLSSRPSLPTGPAASEGAPTADDGLTDEQRAERNEELRQEAELVRAGGE</sequence>
<feature type="region of interest" description="Disordered" evidence="2">
    <location>
        <begin position="572"/>
        <end position="594"/>
    </location>
</feature>
<evidence type="ECO:0000256" key="1">
    <source>
        <dbReference type="SAM" id="Coils"/>
    </source>
</evidence>
<reference evidence="4 5" key="1">
    <citation type="submission" date="2020-11" db="EMBL/GenBank/DDBJ databases">
        <title>A novel isolate from a Black sea contaminated sediment with potential to produce alkanes: Plantactinospora alkalitolerans sp. nov.</title>
        <authorList>
            <person name="Carro L."/>
            <person name="Veyisoglu A."/>
            <person name="Guven K."/>
            <person name="Schumann P."/>
            <person name="Klenk H.-P."/>
            <person name="Sahin N."/>
        </authorList>
    </citation>
    <scope>NUCLEOTIDE SEQUENCE [LARGE SCALE GENOMIC DNA]</scope>
    <source>
        <strain evidence="4 5">S1510</strain>
    </source>
</reference>
<dbReference type="RefSeq" id="WP_196206662.1">
    <property type="nucleotide sequence ID" value="NZ_JADPUN010000422.1"/>
</dbReference>
<gene>
    <name evidence="4" type="ORF">I0C86_40705</name>
</gene>
<feature type="transmembrane region" description="Helical" evidence="3">
    <location>
        <begin position="183"/>
        <end position="204"/>
    </location>
</feature>
<feature type="compositionally biased region" description="Basic and acidic residues" evidence="2">
    <location>
        <begin position="914"/>
        <end position="936"/>
    </location>
</feature>
<dbReference type="EMBL" id="JADPUN010000422">
    <property type="protein sequence ID" value="MBF9135202.1"/>
    <property type="molecule type" value="Genomic_DNA"/>
</dbReference>
<feature type="region of interest" description="Disordered" evidence="2">
    <location>
        <begin position="889"/>
        <end position="936"/>
    </location>
</feature>
<feature type="coiled-coil region" evidence="1">
    <location>
        <begin position="291"/>
        <end position="325"/>
    </location>
</feature>
<keyword evidence="3" id="KW-0812">Transmembrane</keyword>
<name>A0ABS0H9Q1_9ACTN</name>
<comment type="caution">
    <text evidence="4">The sequence shown here is derived from an EMBL/GenBank/DDBJ whole genome shotgun (WGS) entry which is preliminary data.</text>
</comment>
<evidence type="ECO:0000313" key="5">
    <source>
        <dbReference type="Proteomes" id="UP000638560"/>
    </source>
</evidence>
<keyword evidence="1" id="KW-0175">Coiled coil</keyword>
<accession>A0ABS0H9Q1</accession>
<keyword evidence="3" id="KW-1133">Transmembrane helix</keyword>
<evidence type="ECO:0008006" key="6">
    <source>
        <dbReference type="Google" id="ProtNLM"/>
    </source>
</evidence>
<keyword evidence="3" id="KW-0472">Membrane</keyword>
<protein>
    <recommendedName>
        <fullName evidence="6">FtsK domain-containing protein</fullName>
    </recommendedName>
</protein>
<proteinExistence type="predicted"/>
<feature type="transmembrane region" description="Helical" evidence="3">
    <location>
        <begin position="157"/>
        <end position="177"/>
    </location>
</feature>
<dbReference type="Proteomes" id="UP000638560">
    <property type="component" value="Unassembled WGS sequence"/>
</dbReference>
<evidence type="ECO:0000313" key="4">
    <source>
        <dbReference type="EMBL" id="MBF9135202.1"/>
    </source>
</evidence>
<keyword evidence="5" id="KW-1185">Reference proteome</keyword>